<feature type="region of interest" description="Disordered" evidence="1">
    <location>
        <begin position="1"/>
        <end position="28"/>
    </location>
</feature>
<dbReference type="InterPro" id="IPR045465">
    <property type="entry name" value="Trans_reg_dom"/>
</dbReference>
<organism evidence="3 4">
    <name type="scientific">Burkholderia paludis</name>
    <dbReference type="NCBI Taxonomy" id="1506587"/>
    <lineage>
        <taxon>Bacteria</taxon>
        <taxon>Pseudomonadati</taxon>
        <taxon>Pseudomonadota</taxon>
        <taxon>Betaproteobacteria</taxon>
        <taxon>Burkholderiales</taxon>
        <taxon>Burkholderiaceae</taxon>
        <taxon>Burkholderia</taxon>
        <taxon>Burkholderia cepacia complex</taxon>
    </lineage>
</organism>
<dbReference type="EMBL" id="CABVQD010000063">
    <property type="protein sequence ID" value="VWC48192.1"/>
    <property type="molecule type" value="Genomic_DNA"/>
</dbReference>
<dbReference type="Proteomes" id="UP000494330">
    <property type="component" value="Unassembled WGS sequence"/>
</dbReference>
<dbReference type="AlphaFoldDB" id="A0A6P2SPP2"/>
<proteinExistence type="predicted"/>
<name>A0A6P2SPP2_9BURK</name>
<dbReference type="Pfam" id="PF20109">
    <property type="entry name" value="Trans_reg_dom"/>
    <property type="match status" value="1"/>
</dbReference>
<accession>A0A6P2SPP2</accession>
<keyword evidence="4" id="KW-1185">Reference proteome</keyword>
<sequence length="66" mass="7756">MVAPPDSAARPPEFVRRADWKGDSNYPPDDMTDASAWAWEFLRRNHAYQLDFDRWRRDFTGNTPGQ</sequence>
<gene>
    <name evidence="3" type="ORF">BPA30113_07497</name>
</gene>
<feature type="compositionally biased region" description="Basic and acidic residues" evidence="1">
    <location>
        <begin position="13"/>
        <end position="22"/>
    </location>
</feature>
<reference evidence="3 4" key="1">
    <citation type="submission" date="2019-09" db="EMBL/GenBank/DDBJ databases">
        <authorList>
            <person name="Depoorter E."/>
        </authorList>
    </citation>
    <scope>NUCLEOTIDE SEQUENCE [LARGE SCALE GENOMIC DNA]</scope>
    <source>
        <strain evidence="3">LMG 30113</strain>
    </source>
</reference>
<evidence type="ECO:0000259" key="2">
    <source>
        <dbReference type="Pfam" id="PF20109"/>
    </source>
</evidence>
<feature type="domain" description="Transcriptional regulator-like" evidence="2">
    <location>
        <begin position="19"/>
        <end position="57"/>
    </location>
</feature>
<evidence type="ECO:0000313" key="4">
    <source>
        <dbReference type="Proteomes" id="UP000494330"/>
    </source>
</evidence>
<protein>
    <recommendedName>
        <fullName evidence="2">Transcriptional regulator-like domain-containing protein</fullName>
    </recommendedName>
</protein>
<evidence type="ECO:0000313" key="3">
    <source>
        <dbReference type="EMBL" id="VWC48192.1"/>
    </source>
</evidence>
<evidence type="ECO:0000256" key="1">
    <source>
        <dbReference type="SAM" id="MobiDB-lite"/>
    </source>
</evidence>